<evidence type="ECO:0000313" key="1">
    <source>
        <dbReference type="EMBL" id="KNC24262.1"/>
    </source>
</evidence>
<accession>A0A0L0BW56</accession>
<organism evidence="1 2">
    <name type="scientific">Lucilia cuprina</name>
    <name type="common">Green bottle fly</name>
    <name type="synonym">Australian sheep blowfly</name>
    <dbReference type="NCBI Taxonomy" id="7375"/>
    <lineage>
        <taxon>Eukaryota</taxon>
        <taxon>Metazoa</taxon>
        <taxon>Ecdysozoa</taxon>
        <taxon>Arthropoda</taxon>
        <taxon>Hexapoda</taxon>
        <taxon>Insecta</taxon>
        <taxon>Pterygota</taxon>
        <taxon>Neoptera</taxon>
        <taxon>Endopterygota</taxon>
        <taxon>Diptera</taxon>
        <taxon>Brachycera</taxon>
        <taxon>Muscomorpha</taxon>
        <taxon>Oestroidea</taxon>
        <taxon>Calliphoridae</taxon>
        <taxon>Luciliinae</taxon>
        <taxon>Lucilia</taxon>
    </lineage>
</organism>
<dbReference type="AlphaFoldDB" id="A0A0L0BW56"/>
<protein>
    <submittedName>
        <fullName evidence="1">Uncharacterized protein</fullName>
    </submittedName>
</protein>
<gene>
    <name evidence="1" type="ORF">FF38_13381</name>
</gene>
<evidence type="ECO:0000313" key="2">
    <source>
        <dbReference type="Proteomes" id="UP000037069"/>
    </source>
</evidence>
<keyword evidence="2" id="KW-1185">Reference proteome</keyword>
<name>A0A0L0BW56_LUCCU</name>
<sequence length="209" mass="23901">MMPYTKGISGKLNQRTAFRISKVFLASDMRTFFGHLSQFLKAAFYRGQDPMRSYYYKIHKRHHAVFGIFGLILNRLCTMEDHVPKFIELSQKLRHTDCIYNSLIDYNTKMNCAFEPPISSLRCSFLNSSVVGRHCVTCRNTLGSHLPCSPPISISSPSSRRHMTYGSGYPRALHIRVTFKPSRTTRSLLVIPSTIMGGTKMKIQNQKNN</sequence>
<dbReference type="EMBL" id="JRES01001248">
    <property type="protein sequence ID" value="KNC24262.1"/>
    <property type="molecule type" value="Genomic_DNA"/>
</dbReference>
<reference evidence="1 2" key="1">
    <citation type="journal article" date="2015" name="Nat. Commun.">
        <title>Lucilia cuprina genome unlocks parasitic fly biology to underpin future interventions.</title>
        <authorList>
            <person name="Anstead C.A."/>
            <person name="Korhonen P.K."/>
            <person name="Young N.D."/>
            <person name="Hall R.S."/>
            <person name="Jex A.R."/>
            <person name="Murali S.C."/>
            <person name="Hughes D.S."/>
            <person name="Lee S.F."/>
            <person name="Perry T."/>
            <person name="Stroehlein A.J."/>
            <person name="Ansell B.R."/>
            <person name="Breugelmans B."/>
            <person name="Hofmann A."/>
            <person name="Qu J."/>
            <person name="Dugan S."/>
            <person name="Lee S.L."/>
            <person name="Chao H."/>
            <person name="Dinh H."/>
            <person name="Han Y."/>
            <person name="Doddapaneni H.V."/>
            <person name="Worley K.C."/>
            <person name="Muzny D.M."/>
            <person name="Ioannidis P."/>
            <person name="Waterhouse R.M."/>
            <person name="Zdobnov E.M."/>
            <person name="James P.J."/>
            <person name="Bagnall N.H."/>
            <person name="Kotze A.C."/>
            <person name="Gibbs R.A."/>
            <person name="Richards S."/>
            <person name="Batterham P."/>
            <person name="Gasser R.B."/>
        </authorList>
    </citation>
    <scope>NUCLEOTIDE SEQUENCE [LARGE SCALE GENOMIC DNA]</scope>
    <source>
        <strain evidence="1 2">LS</strain>
        <tissue evidence="1">Full body</tissue>
    </source>
</reference>
<dbReference type="Proteomes" id="UP000037069">
    <property type="component" value="Unassembled WGS sequence"/>
</dbReference>
<proteinExistence type="predicted"/>
<comment type="caution">
    <text evidence="1">The sequence shown here is derived from an EMBL/GenBank/DDBJ whole genome shotgun (WGS) entry which is preliminary data.</text>
</comment>